<evidence type="ECO:0000256" key="1">
    <source>
        <dbReference type="ARBA" id="ARBA00022679"/>
    </source>
</evidence>
<feature type="domain" description="Sulfotransferase" evidence="3">
    <location>
        <begin position="7"/>
        <end position="187"/>
    </location>
</feature>
<reference evidence="4" key="2">
    <citation type="submission" date="2023-01" db="EMBL/GenBank/DDBJ databases">
        <authorList>
            <person name="Sun Q."/>
            <person name="Evtushenko L."/>
        </authorList>
    </citation>
    <scope>NUCLEOTIDE SEQUENCE</scope>
    <source>
        <strain evidence="4">VKM B-2748</strain>
    </source>
</reference>
<evidence type="ECO:0000259" key="3">
    <source>
        <dbReference type="Pfam" id="PF00685"/>
    </source>
</evidence>
<dbReference type="InterPro" id="IPR037359">
    <property type="entry name" value="NST/OST"/>
</dbReference>
<dbReference type="Proteomes" id="UP001143309">
    <property type="component" value="Unassembled WGS sequence"/>
</dbReference>
<dbReference type="Pfam" id="PF00685">
    <property type="entry name" value="Sulfotransfer_1"/>
    <property type="match status" value="1"/>
</dbReference>
<reference evidence="4" key="1">
    <citation type="journal article" date="2014" name="Int. J. Syst. Evol. Microbiol.">
        <title>Complete genome sequence of Corynebacterium casei LMG S-19264T (=DSM 44701T), isolated from a smear-ripened cheese.</title>
        <authorList>
            <consortium name="US DOE Joint Genome Institute (JGI-PGF)"/>
            <person name="Walter F."/>
            <person name="Albersmeier A."/>
            <person name="Kalinowski J."/>
            <person name="Ruckert C."/>
        </authorList>
    </citation>
    <scope>NUCLEOTIDE SEQUENCE</scope>
    <source>
        <strain evidence="4">VKM B-2748</strain>
    </source>
</reference>
<evidence type="ECO:0000313" key="5">
    <source>
        <dbReference type="Proteomes" id="UP001143309"/>
    </source>
</evidence>
<dbReference type="InterPro" id="IPR000863">
    <property type="entry name" value="Sulfotransferase_dom"/>
</dbReference>
<dbReference type="RefSeq" id="WP_271199804.1">
    <property type="nucleotide sequence ID" value="NZ_BSFL01000001.1"/>
</dbReference>
<proteinExistence type="predicted"/>
<organism evidence="4 5">
    <name type="scientific">Methylopila turkensis</name>
    <dbReference type="NCBI Taxonomy" id="1437816"/>
    <lineage>
        <taxon>Bacteria</taxon>
        <taxon>Pseudomonadati</taxon>
        <taxon>Pseudomonadota</taxon>
        <taxon>Alphaproteobacteria</taxon>
        <taxon>Hyphomicrobiales</taxon>
        <taxon>Methylopilaceae</taxon>
        <taxon>Methylopila</taxon>
    </lineage>
</organism>
<dbReference type="PANTHER" id="PTHR10605:SF56">
    <property type="entry name" value="BIFUNCTIONAL HEPARAN SULFATE N-DEACETYLASE_N-SULFOTRANSFERASE"/>
    <property type="match status" value="1"/>
</dbReference>
<sequence length="243" mass="27648">MTSDRVDFFIVGAMKSGTTSLRSVLGRSPDVDACPREMHFFDNDDNFARGFDWYHAQFGPARPGVRRGEKSPSYGFSAEGAARIADYNPDARILWIFRDPVARAVSNYYHARRRRDDAPALEHAIDNRLALERRNAKTAYVYRSEYQKHLDNFARFPSEQMRILIFEEVLEGGRPDIAETFGFLGVRAPAKVGFPHSNEGDAELRETNPVSSATIAELRRLLRPTVEAIEERLGRRIPAWSRA</sequence>
<gene>
    <name evidence="4" type="ORF">GCM10008174_10830</name>
</gene>
<dbReference type="InterPro" id="IPR027417">
    <property type="entry name" value="P-loop_NTPase"/>
</dbReference>
<dbReference type="PANTHER" id="PTHR10605">
    <property type="entry name" value="HEPARAN SULFATE SULFOTRANSFERASE"/>
    <property type="match status" value="1"/>
</dbReference>
<dbReference type="EMBL" id="BSFL01000001">
    <property type="protein sequence ID" value="GLK79342.1"/>
    <property type="molecule type" value="Genomic_DNA"/>
</dbReference>
<dbReference type="AlphaFoldDB" id="A0A9W6JLL4"/>
<keyword evidence="2" id="KW-0325">Glycoprotein</keyword>
<evidence type="ECO:0000313" key="4">
    <source>
        <dbReference type="EMBL" id="GLK79342.1"/>
    </source>
</evidence>
<keyword evidence="5" id="KW-1185">Reference proteome</keyword>
<dbReference type="Gene3D" id="3.40.50.300">
    <property type="entry name" value="P-loop containing nucleotide triphosphate hydrolases"/>
    <property type="match status" value="1"/>
</dbReference>
<name>A0A9W6JLL4_9HYPH</name>
<protein>
    <recommendedName>
        <fullName evidence="3">Sulfotransferase domain-containing protein</fullName>
    </recommendedName>
</protein>
<keyword evidence="1" id="KW-0808">Transferase</keyword>
<comment type="caution">
    <text evidence="4">The sequence shown here is derived from an EMBL/GenBank/DDBJ whole genome shotgun (WGS) entry which is preliminary data.</text>
</comment>
<accession>A0A9W6JLL4</accession>
<evidence type="ECO:0000256" key="2">
    <source>
        <dbReference type="ARBA" id="ARBA00023180"/>
    </source>
</evidence>
<dbReference type="GO" id="GO:0008146">
    <property type="term" value="F:sulfotransferase activity"/>
    <property type="evidence" value="ECO:0007669"/>
    <property type="project" value="InterPro"/>
</dbReference>
<dbReference type="SUPFAM" id="SSF52540">
    <property type="entry name" value="P-loop containing nucleoside triphosphate hydrolases"/>
    <property type="match status" value="1"/>
</dbReference>